<dbReference type="RefSeq" id="WP_146159336.1">
    <property type="nucleotide sequence ID" value="NZ_PVZC01000001.1"/>
</dbReference>
<dbReference type="AlphaFoldDB" id="A0A2T0QES6"/>
<evidence type="ECO:0000313" key="2">
    <source>
        <dbReference type="EMBL" id="PRY02353.1"/>
    </source>
</evidence>
<protein>
    <submittedName>
        <fullName evidence="2">2-polyprenyl-6-methoxyphenol hydroxylase-like FAD-dependent oxidoreductase</fullName>
    </submittedName>
</protein>
<dbReference type="InterPro" id="IPR036188">
    <property type="entry name" value="FAD/NAD-bd_sf"/>
</dbReference>
<sequence>MRKVLIVGGGQSGMQLALCLQEHAYDVTLMTVCSAEELFGGRAVSMQILYHSACAAEREYGLDFWEGRLPPINGMRITGHLPGGATAFDWTGRLDAPAQSIDERVKMAVWQQEFEERGGKVVLHGATVSDLDRLTGMFDLTIVATGHSGLAEMFEADGSRPLARMPKVATAIAYLEASAAYPDADVVGVDIVPGLGHVIAWPGYSVNGPCHQIAVTGAADGPLSRFPRRLTPQAHLAVLLDLLREYLPERYAAYRGAVLADPGAVAMDHANPLVRRPVALLPSGRPVLGMGDTVVVTSPALQQDANNASMAAKVYLEAILAHGGAPFDESFMHAAFERYMEYAGPFTSEVAARLHFNPPYVVDFCTAADRHQVLADRFVNGFDDPAGLATWFADEDATRRMVAECEHATAGRA</sequence>
<dbReference type="Pfam" id="PF17885">
    <property type="entry name" value="Smoa_sbd"/>
    <property type="match status" value="1"/>
</dbReference>
<dbReference type="EMBL" id="PVZC01000001">
    <property type="protein sequence ID" value="PRY02353.1"/>
    <property type="molecule type" value="Genomic_DNA"/>
</dbReference>
<dbReference type="OrthoDB" id="3414915at2"/>
<gene>
    <name evidence="2" type="ORF">CLV72_101955</name>
</gene>
<comment type="caution">
    <text evidence="2">The sequence shown here is derived from an EMBL/GenBank/DDBJ whole genome shotgun (WGS) entry which is preliminary data.</text>
</comment>
<accession>A0A2T0QES6</accession>
<feature type="domain" description="Styrene monooxygenase StyA putative substrate binding" evidence="1">
    <location>
        <begin position="146"/>
        <end position="251"/>
    </location>
</feature>
<organism evidence="2 3">
    <name type="scientific">Allonocardiopsis opalescens</name>
    <dbReference type="NCBI Taxonomy" id="1144618"/>
    <lineage>
        <taxon>Bacteria</taxon>
        <taxon>Bacillati</taxon>
        <taxon>Actinomycetota</taxon>
        <taxon>Actinomycetes</taxon>
        <taxon>Streptosporangiales</taxon>
        <taxon>Allonocardiopsis</taxon>
    </lineage>
</organism>
<dbReference type="SUPFAM" id="SSF51905">
    <property type="entry name" value="FAD/NAD(P)-binding domain"/>
    <property type="match status" value="1"/>
</dbReference>
<evidence type="ECO:0000259" key="1">
    <source>
        <dbReference type="Pfam" id="PF17885"/>
    </source>
</evidence>
<keyword evidence="3" id="KW-1185">Reference proteome</keyword>
<evidence type="ECO:0000313" key="3">
    <source>
        <dbReference type="Proteomes" id="UP000237846"/>
    </source>
</evidence>
<dbReference type="Gene3D" id="3.50.50.60">
    <property type="entry name" value="FAD/NAD(P)-binding domain"/>
    <property type="match status" value="3"/>
</dbReference>
<proteinExistence type="predicted"/>
<reference evidence="2 3" key="1">
    <citation type="submission" date="2018-03" db="EMBL/GenBank/DDBJ databases">
        <title>Genomic Encyclopedia of Archaeal and Bacterial Type Strains, Phase II (KMG-II): from individual species to whole genera.</title>
        <authorList>
            <person name="Goeker M."/>
        </authorList>
    </citation>
    <scope>NUCLEOTIDE SEQUENCE [LARGE SCALE GENOMIC DNA]</scope>
    <source>
        <strain evidence="2 3">DSM 45601</strain>
    </source>
</reference>
<dbReference type="Proteomes" id="UP000237846">
    <property type="component" value="Unassembled WGS sequence"/>
</dbReference>
<name>A0A2T0QES6_9ACTN</name>
<dbReference type="InterPro" id="IPR041654">
    <property type="entry name" value="StyA_sbd"/>
</dbReference>